<name>A0A5C6BVS8_9BACT</name>
<feature type="signal peptide" evidence="1">
    <location>
        <begin position="1"/>
        <end position="30"/>
    </location>
</feature>
<reference evidence="2 3" key="1">
    <citation type="journal article" date="2020" name="Antonie Van Leeuwenhoek">
        <title>Rhodopirellula heiligendammensis sp. nov., Rhodopirellula pilleata sp. nov., and Rhodopirellula solitaria sp. nov. isolated from natural or artificial marine surfaces in Northern Germany and California, USA, and emended description of the genus Rhodopirellula.</title>
        <authorList>
            <person name="Kallscheuer N."/>
            <person name="Wiegand S."/>
            <person name="Jogler M."/>
            <person name="Boedeker C."/>
            <person name="Peeters S.H."/>
            <person name="Rast P."/>
            <person name="Heuer A."/>
            <person name="Jetten M.S.M."/>
            <person name="Rohde M."/>
            <person name="Jogler C."/>
        </authorList>
    </citation>
    <scope>NUCLEOTIDE SEQUENCE [LARGE SCALE GENOMIC DNA]</scope>
    <source>
        <strain evidence="2 3">Poly21</strain>
    </source>
</reference>
<accession>A0A5C6BVS8</accession>
<dbReference type="AlphaFoldDB" id="A0A5C6BVS8"/>
<gene>
    <name evidence="2" type="ORF">Poly21_31960</name>
</gene>
<keyword evidence="3" id="KW-1185">Reference proteome</keyword>
<sequence length="58" mass="6202">MKLVLSYFPFALTLSLIVCMLGCSSSNESAKLETPDGIDWEAIESQGSQMATDSAKGE</sequence>
<keyword evidence="1" id="KW-0732">Signal</keyword>
<feature type="chain" id="PRO_5023132500" evidence="1">
    <location>
        <begin position="31"/>
        <end position="58"/>
    </location>
</feature>
<evidence type="ECO:0000313" key="3">
    <source>
        <dbReference type="Proteomes" id="UP000319908"/>
    </source>
</evidence>
<organism evidence="2 3">
    <name type="scientific">Allorhodopirellula heiligendammensis</name>
    <dbReference type="NCBI Taxonomy" id="2714739"/>
    <lineage>
        <taxon>Bacteria</taxon>
        <taxon>Pseudomonadati</taxon>
        <taxon>Planctomycetota</taxon>
        <taxon>Planctomycetia</taxon>
        <taxon>Pirellulales</taxon>
        <taxon>Pirellulaceae</taxon>
        <taxon>Allorhodopirellula</taxon>
    </lineage>
</organism>
<evidence type="ECO:0000256" key="1">
    <source>
        <dbReference type="SAM" id="SignalP"/>
    </source>
</evidence>
<evidence type="ECO:0000313" key="2">
    <source>
        <dbReference type="EMBL" id="TWU15992.1"/>
    </source>
</evidence>
<protein>
    <submittedName>
        <fullName evidence="2">Uncharacterized protein</fullName>
    </submittedName>
</protein>
<proteinExistence type="predicted"/>
<dbReference type="RefSeq" id="WP_302118981.1">
    <property type="nucleotide sequence ID" value="NZ_SJPU01000002.1"/>
</dbReference>
<dbReference type="EMBL" id="SJPU01000002">
    <property type="protein sequence ID" value="TWU15992.1"/>
    <property type="molecule type" value="Genomic_DNA"/>
</dbReference>
<dbReference type="Proteomes" id="UP000319908">
    <property type="component" value="Unassembled WGS sequence"/>
</dbReference>
<comment type="caution">
    <text evidence="2">The sequence shown here is derived from an EMBL/GenBank/DDBJ whole genome shotgun (WGS) entry which is preliminary data.</text>
</comment>